<accession>A0A366HP60</accession>
<dbReference type="PANTHER" id="PTHR31793">
    <property type="entry name" value="4-HYDROXYBENZOYL-COA THIOESTERASE FAMILY MEMBER"/>
    <property type="match status" value="1"/>
</dbReference>
<dbReference type="GO" id="GO:0047617">
    <property type="term" value="F:fatty acyl-CoA hydrolase activity"/>
    <property type="evidence" value="ECO:0007669"/>
    <property type="project" value="TreeGrafter"/>
</dbReference>
<dbReference type="Proteomes" id="UP000253426">
    <property type="component" value="Unassembled WGS sequence"/>
</dbReference>
<dbReference type="PANTHER" id="PTHR31793:SF24">
    <property type="entry name" value="LONG-CHAIN ACYL-COA THIOESTERASE FADM"/>
    <property type="match status" value="1"/>
</dbReference>
<reference evidence="1 2" key="1">
    <citation type="submission" date="2018-06" db="EMBL/GenBank/DDBJ databases">
        <title>Genomic Encyclopedia of Type Strains, Phase IV (KMG-IV): sequencing the most valuable type-strain genomes for metagenomic binning, comparative biology and taxonomic classification.</title>
        <authorList>
            <person name="Goeker M."/>
        </authorList>
    </citation>
    <scope>NUCLEOTIDE SEQUENCE [LARGE SCALE GENOMIC DNA]</scope>
    <source>
        <strain evidence="1 2">DSM 25532</strain>
    </source>
</reference>
<name>A0A366HP60_9BACT</name>
<dbReference type="InterPro" id="IPR029069">
    <property type="entry name" value="HotDog_dom_sf"/>
</dbReference>
<dbReference type="AlphaFoldDB" id="A0A366HP60"/>
<evidence type="ECO:0000313" key="2">
    <source>
        <dbReference type="Proteomes" id="UP000253426"/>
    </source>
</evidence>
<dbReference type="CDD" id="cd00586">
    <property type="entry name" value="4HBT"/>
    <property type="match status" value="1"/>
</dbReference>
<protein>
    <submittedName>
        <fullName evidence="1">Acyl-CoA thioester hydrolase/thioesterase-3</fullName>
    </submittedName>
</protein>
<dbReference type="OrthoDB" id="194341at2"/>
<gene>
    <name evidence="1" type="ORF">DES53_10459</name>
</gene>
<dbReference type="RefSeq" id="WP_113958664.1">
    <property type="nucleotide sequence ID" value="NZ_QNRR01000004.1"/>
</dbReference>
<dbReference type="Pfam" id="PF13279">
    <property type="entry name" value="4HBT_2"/>
    <property type="match status" value="1"/>
</dbReference>
<dbReference type="SUPFAM" id="SSF54637">
    <property type="entry name" value="Thioesterase/thiol ester dehydrase-isomerase"/>
    <property type="match status" value="1"/>
</dbReference>
<keyword evidence="2" id="KW-1185">Reference proteome</keyword>
<sequence length="136" mass="16281">MHHTKFETELQVRPDDIDLFRHVHSSRYLDYLLAARFDQMERCYGLSMEEFLKQGLGWYVKTSHFEYKRALGIAERFVVRTWVEDIRSPDVEVRFEMLKGEKRRPACVGWCVFTMVKLDTGKPESIPDWIIEKYSI</sequence>
<organism evidence="1 2">
    <name type="scientific">Roseimicrobium gellanilyticum</name>
    <dbReference type="NCBI Taxonomy" id="748857"/>
    <lineage>
        <taxon>Bacteria</taxon>
        <taxon>Pseudomonadati</taxon>
        <taxon>Verrucomicrobiota</taxon>
        <taxon>Verrucomicrobiia</taxon>
        <taxon>Verrucomicrobiales</taxon>
        <taxon>Verrucomicrobiaceae</taxon>
        <taxon>Roseimicrobium</taxon>
    </lineage>
</organism>
<dbReference type="InterPro" id="IPR050563">
    <property type="entry name" value="4-hydroxybenzoyl-CoA_TE"/>
</dbReference>
<evidence type="ECO:0000313" key="1">
    <source>
        <dbReference type="EMBL" id="RBP44240.1"/>
    </source>
</evidence>
<comment type="caution">
    <text evidence="1">The sequence shown here is derived from an EMBL/GenBank/DDBJ whole genome shotgun (WGS) entry which is preliminary data.</text>
</comment>
<keyword evidence="1" id="KW-0378">Hydrolase</keyword>
<dbReference type="Gene3D" id="3.10.129.10">
    <property type="entry name" value="Hotdog Thioesterase"/>
    <property type="match status" value="1"/>
</dbReference>
<dbReference type="EMBL" id="QNRR01000004">
    <property type="protein sequence ID" value="RBP44240.1"/>
    <property type="molecule type" value="Genomic_DNA"/>
</dbReference>
<proteinExistence type="predicted"/>